<dbReference type="AlphaFoldDB" id="A0AAE3K1W4"/>
<evidence type="ECO:0000313" key="2">
    <source>
        <dbReference type="EMBL" id="MCL7344285.1"/>
    </source>
</evidence>
<name>A0AAE3K1W4_9CREN</name>
<gene>
    <name evidence="2" type="ORF">TQ35_006915</name>
</gene>
<proteinExistence type="predicted"/>
<feature type="transmembrane region" description="Helical" evidence="1">
    <location>
        <begin position="28"/>
        <end position="48"/>
    </location>
</feature>
<keyword evidence="1" id="KW-0472">Membrane</keyword>
<protein>
    <submittedName>
        <fullName evidence="2">Uncharacterized protein</fullName>
    </submittedName>
</protein>
<sequence>MRFLYVILELAGLIMVITSLKTRGPLSALLGILGLGLMVGTGMHYTWGEVKRIEREGKENKDSS</sequence>
<keyword evidence="1" id="KW-1133">Transmembrane helix</keyword>
<comment type="caution">
    <text evidence="2">The sequence shown here is derived from an EMBL/GenBank/DDBJ whole genome shotgun (WGS) entry which is preliminary data.</text>
</comment>
<keyword evidence="1" id="KW-0812">Transmembrane</keyword>
<organism evidence="2">
    <name type="scientific">Candidatus Aramenus sulfurataquae</name>
    <dbReference type="NCBI Taxonomy" id="1326980"/>
    <lineage>
        <taxon>Archaea</taxon>
        <taxon>Thermoproteota</taxon>
        <taxon>Thermoprotei</taxon>
        <taxon>Sulfolobales</taxon>
        <taxon>Sulfolobaceae</taxon>
        <taxon>Candidatus Aramenus</taxon>
    </lineage>
</organism>
<dbReference type="EMBL" id="JZWS02000006">
    <property type="protein sequence ID" value="MCL7344285.1"/>
    <property type="molecule type" value="Genomic_DNA"/>
</dbReference>
<reference evidence="2" key="1">
    <citation type="submission" date="2022-05" db="EMBL/GenBank/DDBJ databases">
        <title>Metagenome Sequencing of an Archaeal-Dominated Microbial Community from a Hot Spring at the Los Azufres Geothermal Field, Mexico.</title>
        <authorList>
            <person name="Marin-Paredes R."/>
            <person name="Martinez-Romero E."/>
            <person name="Servin-Garciduenas L.E."/>
        </authorList>
    </citation>
    <scope>NUCLEOTIDE SEQUENCE</scope>
    <source>
        <strain evidence="2">AZ1-454</strain>
    </source>
</reference>
<accession>A0AAE3K1W4</accession>
<evidence type="ECO:0000256" key="1">
    <source>
        <dbReference type="SAM" id="Phobius"/>
    </source>
</evidence>